<evidence type="ECO:0000313" key="3">
    <source>
        <dbReference type="Proteomes" id="UP000305730"/>
    </source>
</evidence>
<evidence type="ECO:0000313" key="2">
    <source>
        <dbReference type="EMBL" id="TMP61707.1"/>
    </source>
</evidence>
<reference evidence="2" key="3">
    <citation type="submission" date="2019-09" db="EMBL/GenBank/DDBJ databases">
        <title>Co-occurence of chitin degradation, pigmentation and bioactivity in marine Pseudoalteromonas.</title>
        <authorList>
            <person name="Sonnenschein E.C."/>
            <person name="Bech P.K."/>
        </authorList>
    </citation>
    <scope>NUCLEOTIDE SEQUENCE</scope>
    <source>
        <strain evidence="2">S2231</strain>
        <strain evidence="1 3">S2233</strain>
    </source>
</reference>
<protein>
    <recommendedName>
        <fullName evidence="5">DUF3450 domain-containing protein</fullName>
    </recommendedName>
</protein>
<name>A0A5S3XV53_9GAMM</name>
<gene>
    <name evidence="2" type="ORF">CWB96_03420</name>
    <name evidence="1" type="ORF">CWB97_09805</name>
</gene>
<proteinExistence type="predicted"/>
<evidence type="ECO:0000313" key="4">
    <source>
        <dbReference type="Proteomes" id="UP000307706"/>
    </source>
</evidence>
<dbReference type="EMBL" id="PNCL01000015">
    <property type="protein sequence ID" value="TMP61707.1"/>
    <property type="molecule type" value="Genomic_DNA"/>
</dbReference>
<reference evidence="4" key="2">
    <citation type="submission" date="2019-06" db="EMBL/GenBank/DDBJ databases">
        <title>Co-occurence of chitin degradation, pigmentation and bioactivity in marine Pseudoalteromonas.</title>
        <authorList>
            <person name="Sonnenschein E.C."/>
            <person name="Bech P.K."/>
        </authorList>
    </citation>
    <scope>NUCLEOTIDE SEQUENCE [LARGE SCALE GENOMIC DNA]</scope>
    <source>
        <strain evidence="4">S2231</strain>
    </source>
</reference>
<comment type="caution">
    <text evidence="2">The sequence shown here is derived from an EMBL/GenBank/DDBJ whole genome shotgun (WGS) entry which is preliminary data.</text>
</comment>
<evidence type="ECO:0000313" key="1">
    <source>
        <dbReference type="EMBL" id="TMP43166.1"/>
    </source>
</evidence>
<dbReference type="InterPro" id="IPR016866">
    <property type="entry name" value="UCP028069"/>
</dbReference>
<dbReference type="Proteomes" id="UP000307706">
    <property type="component" value="Unassembled WGS sequence"/>
</dbReference>
<dbReference type="EMBL" id="PNCK01000032">
    <property type="protein sequence ID" value="TMP43166.1"/>
    <property type="molecule type" value="Genomic_DNA"/>
</dbReference>
<keyword evidence="3" id="KW-1185">Reference proteome</keyword>
<sequence length="261" mass="30079">MKRITLLMTAMSIQFTSIATESEPLLLERWLKLEQQTGSLQVNWAEREVVLQQQLSLLKKEEAALRKIIKSGNDNSNKVSRERIEIAKKQLALEKYNDSTQNQITLTIDYINHVVNRLPTPLRAQWKKSIEHLNSVNEPSTQLETIFKLLKQIDDFDKRVALHSGLIEIPSDQGTKKVLVEQVYLGLTHGWYISKDKQYYGYGRSENDTWQWWHNDQSKAVLGKKLTADSITEVVNILRSPTSARYIKLPLALAPIKKEVL</sequence>
<accession>A0A5S3XV53</accession>
<dbReference type="OrthoDB" id="5703905at2"/>
<dbReference type="Proteomes" id="UP000305730">
    <property type="component" value="Unassembled WGS sequence"/>
</dbReference>
<reference evidence="2 4" key="1">
    <citation type="submission" date="2017-12" db="EMBL/GenBank/DDBJ databases">
        <authorList>
            <person name="Paulsen S."/>
            <person name="Gram L.K."/>
        </authorList>
    </citation>
    <scope>NUCLEOTIDE SEQUENCE [LARGE SCALE GENOMIC DNA]</scope>
    <source>
        <strain evidence="2 4">S2231</strain>
        <strain evidence="1">S2233</strain>
    </source>
</reference>
<evidence type="ECO:0008006" key="5">
    <source>
        <dbReference type="Google" id="ProtNLM"/>
    </source>
</evidence>
<dbReference type="Pfam" id="PF11932">
    <property type="entry name" value="DUF3450"/>
    <property type="match status" value="1"/>
</dbReference>
<dbReference type="AlphaFoldDB" id="A0A5S3XV53"/>
<organism evidence="2 4">
    <name type="scientific">Pseudoalteromonas citrea</name>
    <dbReference type="NCBI Taxonomy" id="43655"/>
    <lineage>
        <taxon>Bacteria</taxon>
        <taxon>Pseudomonadati</taxon>
        <taxon>Pseudomonadota</taxon>
        <taxon>Gammaproteobacteria</taxon>
        <taxon>Alteromonadales</taxon>
        <taxon>Pseudoalteromonadaceae</taxon>
        <taxon>Pseudoalteromonas</taxon>
    </lineage>
</organism>